<keyword evidence="2" id="KW-1185">Reference proteome</keyword>
<protein>
    <submittedName>
        <fullName evidence="1">Uncharacterized protein</fullName>
    </submittedName>
</protein>
<organism evidence="1 2">
    <name type="scientific">Coemansia reversa (strain ATCC 12441 / NRRL 1564)</name>
    <dbReference type="NCBI Taxonomy" id="763665"/>
    <lineage>
        <taxon>Eukaryota</taxon>
        <taxon>Fungi</taxon>
        <taxon>Fungi incertae sedis</taxon>
        <taxon>Zoopagomycota</taxon>
        <taxon>Kickxellomycotina</taxon>
        <taxon>Kickxellomycetes</taxon>
        <taxon>Kickxellales</taxon>
        <taxon>Kickxellaceae</taxon>
        <taxon>Coemansia</taxon>
    </lineage>
</organism>
<name>A0A2G5B7H8_COERN</name>
<reference evidence="1 2" key="1">
    <citation type="journal article" date="2015" name="Genome Biol. Evol.">
        <title>Phylogenomic analyses indicate that early fungi evolved digesting cell walls of algal ancestors of land plants.</title>
        <authorList>
            <person name="Chang Y."/>
            <person name="Wang S."/>
            <person name="Sekimoto S."/>
            <person name="Aerts A.L."/>
            <person name="Choi C."/>
            <person name="Clum A."/>
            <person name="LaButti K.M."/>
            <person name="Lindquist E.A."/>
            <person name="Yee Ngan C."/>
            <person name="Ohm R.A."/>
            <person name="Salamov A.A."/>
            <person name="Grigoriev I.V."/>
            <person name="Spatafora J.W."/>
            <person name="Berbee M.L."/>
        </authorList>
    </citation>
    <scope>NUCLEOTIDE SEQUENCE [LARGE SCALE GENOMIC DNA]</scope>
    <source>
        <strain evidence="1 2">NRRL 1564</strain>
    </source>
</reference>
<accession>A0A2G5B7H8</accession>
<evidence type="ECO:0000313" key="1">
    <source>
        <dbReference type="EMBL" id="PIA14950.1"/>
    </source>
</evidence>
<sequence length="117" mass="13590">MSEERLLGLIHDDNTLDYVKPLPFSLDPEKKSLINELLFQRLSEYEADTSKSDDGFVIDETRDLIYIKKRNASDADASFMCLKIALSESVQYAKNPQEYETMLKEEEEEKEEEKSTD</sequence>
<evidence type="ECO:0000313" key="2">
    <source>
        <dbReference type="Proteomes" id="UP000242474"/>
    </source>
</evidence>
<proteinExistence type="predicted"/>
<gene>
    <name evidence="1" type="ORF">COEREDRAFT_88274</name>
</gene>
<dbReference type="EMBL" id="KZ303511">
    <property type="protein sequence ID" value="PIA14950.1"/>
    <property type="molecule type" value="Genomic_DNA"/>
</dbReference>
<dbReference type="AlphaFoldDB" id="A0A2G5B7H8"/>
<dbReference type="Proteomes" id="UP000242474">
    <property type="component" value="Unassembled WGS sequence"/>
</dbReference>